<evidence type="ECO:0000259" key="6">
    <source>
        <dbReference type="PROSITE" id="PS50222"/>
    </source>
</evidence>
<evidence type="ECO:0000256" key="4">
    <source>
        <dbReference type="ARBA" id="ARBA00023136"/>
    </source>
</evidence>
<dbReference type="GO" id="GO:0005509">
    <property type="term" value="F:calcium ion binding"/>
    <property type="evidence" value="ECO:0007669"/>
    <property type="project" value="InterPro"/>
</dbReference>
<reference evidence="7" key="1">
    <citation type="submission" date="2021-01" db="EMBL/GenBank/DDBJ databases">
        <authorList>
            <person name="Corre E."/>
            <person name="Pelletier E."/>
            <person name="Niang G."/>
            <person name="Scheremetjew M."/>
            <person name="Finn R."/>
            <person name="Kale V."/>
            <person name="Holt S."/>
            <person name="Cochrane G."/>
            <person name="Meng A."/>
            <person name="Brown T."/>
            <person name="Cohen L."/>
        </authorList>
    </citation>
    <scope>NUCLEOTIDE SEQUENCE</scope>
    <source>
        <strain evidence="7">CCMP3303</strain>
    </source>
</reference>
<dbReference type="EMBL" id="HBEJ01010035">
    <property type="protein sequence ID" value="CAD8370316.1"/>
    <property type="molecule type" value="Transcribed_RNA"/>
</dbReference>
<name>A0A7S0APX8_9STRA</name>
<evidence type="ECO:0000256" key="5">
    <source>
        <dbReference type="SAM" id="Phobius"/>
    </source>
</evidence>
<evidence type="ECO:0000313" key="7">
    <source>
        <dbReference type="EMBL" id="CAD8370316.1"/>
    </source>
</evidence>
<dbReference type="PANTHER" id="PTHR28128">
    <property type="entry name" value="GOLGI APPARATUS MEMBRANE PROTEIN TVP15"/>
    <property type="match status" value="1"/>
</dbReference>
<dbReference type="InterPro" id="IPR002048">
    <property type="entry name" value="EF_hand_dom"/>
</dbReference>
<dbReference type="AlphaFoldDB" id="A0A7S0APX8"/>
<dbReference type="PANTHER" id="PTHR28128:SF1">
    <property type="entry name" value="GOLGI APPARATUS MEMBRANE PROTEIN TVP15"/>
    <property type="match status" value="1"/>
</dbReference>
<dbReference type="PROSITE" id="PS50222">
    <property type="entry name" value="EF_HAND_2"/>
    <property type="match status" value="1"/>
</dbReference>
<feature type="transmembrane region" description="Helical" evidence="5">
    <location>
        <begin position="117"/>
        <end position="137"/>
    </location>
</feature>
<keyword evidence="2 5" id="KW-0812">Transmembrane</keyword>
<proteinExistence type="predicted"/>
<dbReference type="GO" id="GO:0016020">
    <property type="term" value="C:membrane"/>
    <property type="evidence" value="ECO:0007669"/>
    <property type="project" value="UniProtKB-SubCell"/>
</dbReference>
<dbReference type="Pfam" id="PF13499">
    <property type="entry name" value="EF-hand_7"/>
    <property type="match status" value="1"/>
</dbReference>
<feature type="transmembrane region" description="Helical" evidence="5">
    <location>
        <begin position="143"/>
        <end position="161"/>
    </location>
</feature>
<accession>A0A7S0APX8</accession>
<gene>
    <name evidence="7" type="ORF">MPOL1434_LOCUS5907</name>
</gene>
<dbReference type="Gene3D" id="1.10.238.10">
    <property type="entry name" value="EF-hand"/>
    <property type="match status" value="1"/>
</dbReference>
<feature type="domain" description="EF-hand" evidence="6">
    <location>
        <begin position="177"/>
        <end position="212"/>
    </location>
</feature>
<dbReference type="InterPro" id="IPR011992">
    <property type="entry name" value="EF-hand-dom_pair"/>
</dbReference>
<evidence type="ECO:0000256" key="1">
    <source>
        <dbReference type="ARBA" id="ARBA00004141"/>
    </source>
</evidence>
<evidence type="ECO:0000256" key="2">
    <source>
        <dbReference type="ARBA" id="ARBA00022692"/>
    </source>
</evidence>
<dbReference type="InterPro" id="IPR013714">
    <property type="entry name" value="Golgi_TVP15"/>
</dbReference>
<feature type="transmembrane region" description="Helical" evidence="5">
    <location>
        <begin position="75"/>
        <end position="96"/>
    </location>
</feature>
<organism evidence="7">
    <name type="scientific">Minutocellus polymorphus</name>
    <dbReference type="NCBI Taxonomy" id="265543"/>
    <lineage>
        <taxon>Eukaryota</taxon>
        <taxon>Sar</taxon>
        <taxon>Stramenopiles</taxon>
        <taxon>Ochrophyta</taxon>
        <taxon>Bacillariophyta</taxon>
        <taxon>Mediophyceae</taxon>
        <taxon>Cymatosirophycidae</taxon>
        <taxon>Cymatosirales</taxon>
        <taxon>Cymatosiraceae</taxon>
        <taxon>Minutocellus</taxon>
    </lineage>
</organism>
<feature type="transmembrane region" description="Helical" evidence="5">
    <location>
        <begin position="49"/>
        <end position="69"/>
    </location>
</feature>
<keyword evidence="4 5" id="KW-0472">Membrane</keyword>
<comment type="subcellular location">
    <subcellularLocation>
        <location evidence="1">Membrane</location>
        <topology evidence="1">Multi-pass membrane protein</topology>
    </subcellularLocation>
</comment>
<protein>
    <recommendedName>
        <fullName evidence="6">EF-hand domain-containing protein</fullName>
    </recommendedName>
</protein>
<evidence type="ECO:0000256" key="3">
    <source>
        <dbReference type="ARBA" id="ARBA00022989"/>
    </source>
</evidence>
<sequence>MINSDATATSVTSAMRSALSPANLSEAGTFAKERTAEFQRNLHDGSWSLRFLALLGALAMITIAVLGFLHDVLMFKWISAIFEVYIFILAVVMIILEYGRSLSFFSKLEATVYKHALFVKYVWGRGVLYFIAGTLTIALDHLVALIVGGYVCLVGILFILVGRSTAKKLANARRSAVTPEQLQEKFAIADLDGKGALSKEQFGRLITEDLGLDLTRREVESAFLQLDCESRGRVSYESVLKWWKDDADMGDYEMV</sequence>
<keyword evidence="3 5" id="KW-1133">Transmembrane helix</keyword>
<dbReference type="SUPFAM" id="SSF47473">
    <property type="entry name" value="EF-hand"/>
    <property type="match status" value="1"/>
</dbReference>